<protein>
    <recommendedName>
        <fullName evidence="3">Jasmonate O-methyltransferase</fullName>
    </recommendedName>
</protein>
<dbReference type="EMBL" id="VEPZ02001421">
    <property type="protein sequence ID" value="KAE8674010.1"/>
    <property type="molecule type" value="Genomic_DNA"/>
</dbReference>
<dbReference type="InterPro" id="IPR029063">
    <property type="entry name" value="SAM-dependent_MTases_sf"/>
</dbReference>
<evidence type="ECO:0000313" key="2">
    <source>
        <dbReference type="Proteomes" id="UP000436088"/>
    </source>
</evidence>
<proteinExistence type="predicted"/>
<dbReference type="Gene3D" id="3.40.50.150">
    <property type="entry name" value="Vaccinia Virus protein VP39"/>
    <property type="match status" value="1"/>
</dbReference>
<dbReference type="AlphaFoldDB" id="A0A6A2XVL7"/>
<organism evidence="1 2">
    <name type="scientific">Hibiscus syriacus</name>
    <name type="common">Rose of Sharon</name>
    <dbReference type="NCBI Taxonomy" id="106335"/>
    <lineage>
        <taxon>Eukaryota</taxon>
        <taxon>Viridiplantae</taxon>
        <taxon>Streptophyta</taxon>
        <taxon>Embryophyta</taxon>
        <taxon>Tracheophyta</taxon>
        <taxon>Spermatophyta</taxon>
        <taxon>Magnoliopsida</taxon>
        <taxon>eudicotyledons</taxon>
        <taxon>Gunneridae</taxon>
        <taxon>Pentapetalae</taxon>
        <taxon>rosids</taxon>
        <taxon>malvids</taxon>
        <taxon>Malvales</taxon>
        <taxon>Malvaceae</taxon>
        <taxon>Malvoideae</taxon>
        <taxon>Hibiscus</taxon>
    </lineage>
</organism>
<accession>A0A6A2XVL7</accession>
<dbReference type="Pfam" id="PF03492">
    <property type="entry name" value="Methyltransf_7"/>
    <property type="match status" value="1"/>
</dbReference>
<name>A0A6A2XVL7_HIBSY</name>
<reference evidence="1" key="1">
    <citation type="submission" date="2019-09" db="EMBL/GenBank/DDBJ databases">
        <title>Draft genome information of white flower Hibiscus syriacus.</title>
        <authorList>
            <person name="Kim Y.-M."/>
        </authorList>
    </citation>
    <scope>NUCLEOTIDE SEQUENCE [LARGE SCALE GENOMIC DNA]</scope>
    <source>
        <strain evidence="1">YM2019G1</strain>
    </source>
</reference>
<dbReference type="Proteomes" id="UP000436088">
    <property type="component" value="Unassembled WGS sequence"/>
</dbReference>
<sequence>MVKHITLETIQQLYKEVNPKSLGIADLGCSSGPNSLSLIKDIVEAVDGWTLRRQNGRCPAVFISVALVFSISMASLSTRRRLHIGIEPSKRFPSIMDSIPGGFFIVPEITNRGACHRWKNGAHYIGKNRPRTCR</sequence>
<evidence type="ECO:0000313" key="1">
    <source>
        <dbReference type="EMBL" id="KAE8674010.1"/>
    </source>
</evidence>
<comment type="caution">
    <text evidence="1">The sequence shown here is derived from an EMBL/GenBank/DDBJ whole genome shotgun (WGS) entry which is preliminary data.</text>
</comment>
<gene>
    <name evidence="1" type="ORF">F3Y22_tig00111769pilonHSYRG00261</name>
</gene>
<dbReference type="InterPro" id="IPR005299">
    <property type="entry name" value="MeTrfase_7"/>
</dbReference>
<evidence type="ECO:0008006" key="3">
    <source>
        <dbReference type="Google" id="ProtNLM"/>
    </source>
</evidence>
<dbReference type="SUPFAM" id="SSF53335">
    <property type="entry name" value="S-adenosyl-L-methionine-dependent methyltransferases"/>
    <property type="match status" value="1"/>
</dbReference>
<dbReference type="GO" id="GO:0008168">
    <property type="term" value="F:methyltransferase activity"/>
    <property type="evidence" value="ECO:0007669"/>
    <property type="project" value="InterPro"/>
</dbReference>
<keyword evidence="2" id="KW-1185">Reference proteome</keyword>